<evidence type="ECO:0000313" key="13">
    <source>
        <dbReference type="Proteomes" id="UP000266841"/>
    </source>
</evidence>
<dbReference type="FunFam" id="2.130.10.10:FF:001320">
    <property type="entry name" value="Predicted protein"/>
    <property type="match status" value="1"/>
</dbReference>
<feature type="repeat" description="WD" evidence="11">
    <location>
        <begin position="615"/>
        <end position="655"/>
    </location>
</feature>
<dbReference type="AlphaFoldDB" id="K0S6T1"/>
<evidence type="ECO:0000256" key="4">
    <source>
        <dbReference type="ARBA" id="ARBA00022574"/>
    </source>
</evidence>
<dbReference type="GO" id="GO:0005930">
    <property type="term" value="C:axoneme"/>
    <property type="evidence" value="ECO:0007669"/>
    <property type="project" value="UniProtKB-ARBA"/>
</dbReference>
<keyword evidence="7" id="KW-0969">Cilium</keyword>
<comment type="caution">
    <text evidence="12">The sequence shown here is derived from an EMBL/GenBank/DDBJ whole genome shotgun (WGS) entry which is preliminary data.</text>
</comment>
<evidence type="ECO:0000256" key="3">
    <source>
        <dbReference type="ARBA" id="ARBA00022490"/>
    </source>
</evidence>
<evidence type="ECO:0000256" key="7">
    <source>
        <dbReference type="ARBA" id="ARBA00023069"/>
    </source>
</evidence>
<evidence type="ECO:0000256" key="5">
    <source>
        <dbReference type="ARBA" id="ARBA00022737"/>
    </source>
</evidence>
<evidence type="ECO:0000256" key="6">
    <source>
        <dbReference type="ARBA" id="ARBA00022846"/>
    </source>
</evidence>
<dbReference type="PROSITE" id="PS50294">
    <property type="entry name" value="WD_REPEATS_REGION"/>
    <property type="match status" value="2"/>
</dbReference>
<keyword evidence="13" id="KW-1185">Reference proteome</keyword>
<evidence type="ECO:0000256" key="11">
    <source>
        <dbReference type="PROSITE-ProRule" id="PRU00221"/>
    </source>
</evidence>
<dbReference type="EMBL" id="AGNL01019505">
    <property type="protein sequence ID" value="EJK61778.1"/>
    <property type="molecule type" value="Genomic_DNA"/>
</dbReference>
<feature type="repeat" description="WD" evidence="11">
    <location>
        <begin position="487"/>
        <end position="528"/>
    </location>
</feature>
<dbReference type="eggNOG" id="KOG0266">
    <property type="taxonomic scope" value="Eukaryota"/>
</dbReference>
<dbReference type="OMA" id="RIMVYNF"/>
<accession>K0S6T1</accession>
<evidence type="ECO:0000256" key="2">
    <source>
        <dbReference type="ARBA" id="ARBA00004496"/>
    </source>
</evidence>
<name>K0S6T1_THAOC</name>
<dbReference type="PANTHER" id="PTHR13720">
    <property type="entry name" value="WD-40 REPEAT PROTEIN"/>
    <property type="match status" value="1"/>
</dbReference>
<keyword evidence="8" id="KW-0966">Cell projection</keyword>
<keyword evidence="6" id="KW-0282">Flagellum</keyword>
<dbReference type="OrthoDB" id="6252103at2759"/>
<evidence type="ECO:0000256" key="9">
    <source>
        <dbReference type="ARBA" id="ARBA00029456"/>
    </source>
</evidence>
<keyword evidence="4 11" id="KW-0853">WD repeat</keyword>
<evidence type="ECO:0000256" key="10">
    <source>
        <dbReference type="ARBA" id="ARBA00029552"/>
    </source>
</evidence>
<dbReference type="InterPro" id="IPR015943">
    <property type="entry name" value="WD40/YVTN_repeat-like_dom_sf"/>
</dbReference>
<dbReference type="InterPro" id="IPR050630">
    <property type="entry name" value="WD_repeat_EMAP"/>
</dbReference>
<dbReference type="PROSITE" id="PS00678">
    <property type="entry name" value="WD_REPEATS_1"/>
    <property type="match status" value="1"/>
</dbReference>
<sequence>MGSPPPNLALKSAIGFTGSICGGLHYLPCGKFVVFPLGSVAVLKSLSTKKQYFLDAGVDKNVSCVAISGDGRYLACGHETTASFKAEVLVWDLNRVLRAYAKNEELSKDCVLHTLFQHYKRVESVDFSCDGRHLATLGGLDDNDLVVWDCETGVAVCGSPAATDASHCVKWLHDRNDRFVTCGQLHVRVWQVCVKTPRLHPINVSLGTLRRDLTCLAISTDDAFAFAGNSTGEVVKIDIRRDEIKPFDEPEVFHPRIIGYNTDRFGQGVKSVACVVNPNTGNTNVIAGAGDGTVNILNPQLKRIPSHTCKLQGAVTSISLHPDGRTFLAGTESSQRYSVDISTFTPELRETAHFGGIHDVCFPRASSEIFVTASEQDIRVWSAKKKQELLRIDVPNVTCYAIDVTDSGQSIVSGWSDGRIRSFYPQSGRLQFMIPDAHAEAVRSLAIVKGGECHREDKPWQIMSGGGDGRVRVWRIYEKHQVMLHSMKEHRGSVNSIVCNSDGSQAVSASADGSCIVWNIERGVRITALYDKTVFRSVLYHPDESQYLTASSANRIGYFCAFAGEPVRFINGGGDVSQDVTSLAIFGDGQYYLSGSADKVLRLWHYDDGRQVASAKGHSGTISKVKLSPDEKTVVSVGMEGGIFLWGLDNMRQPT</sequence>
<protein>
    <recommendedName>
        <fullName evidence="10">Cilia- and flagella-associated protein 52</fullName>
    </recommendedName>
</protein>
<comment type="similarity">
    <text evidence="9">Belongs to the CFAP52 family.</text>
</comment>
<organism evidence="12 13">
    <name type="scientific">Thalassiosira oceanica</name>
    <name type="common">Marine diatom</name>
    <dbReference type="NCBI Taxonomy" id="159749"/>
    <lineage>
        <taxon>Eukaryota</taxon>
        <taxon>Sar</taxon>
        <taxon>Stramenopiles</taxon>
        <taxon>Ochrophyta</taxon>
        <taxon>Bacillariophyta</taxon>
        <taxon>Coscinodiscophyceae</taxon>
        <taxon>Thalassiosirophycidae</taxon>
        <taxon>Thalassiosirales</taxon>
        <taxon>Thalassiosiraceae</taxon>
        <taxon>Thalassiosira</taxon>
    </lineage>
</organism>
<dbReference type="GO" id="GO:0031514">
    <property type="term" value="C:motile cilium"/>
    <property type="evidence" value="ECO:0007669"/>
    <property type="project" value="UniProtKB-SubCell"/>
</dbReference>
<keyword evidence="3" id="KW-0963">Cytoplasm</keyword>
<reference evidence="12 13" key="1">
    <citation type="journal article" date="2012" name="Genome Biol.">
        <title>Genome and low-iron response of an oceanic diatom adapted to chronic iron limitation.</title>
        <authorList>
            <person name="Lommer M."/>
            <person name="Specht M."/>
            <person name="Roy A.S."/>
            <person name="Kraemer L."/>
            <person name="Andreson R."/>
            <person name="Gutowska M.A."/>
            <person name="Wolf J."/>
            <person name="Bergner S.V."/>
            <person name="Schilhabel M.B."/>
            <person name="Klostermeier U.C."/>
            <person name="Beiko R.G."/>
            <person name="Rosenstiel P."/>
            <person name="Hippler M."/>
            <person name="Laroche J."/>
        </authorList>
    </citation>
    <scope>NUCLEOTIDE SEQUENCE [LARGE SCALE GENOMIC DNA]</scope>
    <source>
        <strain evidence="12 13">CCMP1005</strain>
    </source>
</reference>
<dbReference type="Pfam" id="PF00400">
    <property type="entry name" value="WD40"/>
    <property type="match status" value="7"/>
</dbReference>
<evidence type="ECO:0000256" key="8">
    <source>
        <dbReference type="ARBA" id="ARBA00023273"/>
    </source>
</evidence>
<keyword evidence="5" id="KW-0677">Repeat</keyword>
<evidence type="ECO:0000256" key="1">
    <source>
        <dbReference type="ARBA" id="ARBA00004230"/>
    </source>
</evidence>
<dbReference type="PROSITE" id="PS50082">
    <property type="entry name" value="WD_REPEATS_2"/>
    <property type="match status" value="3"/>
</dbReference>
<dbReference type="InterPro" id="IPR019775">
    <property type="entry name" value="WD40_repeat_CS"/>
</dbReference>
<dbReference type="Gene3D" id="2.130.10.10">
    <property type="entry name" value="YVTN repeat-like/Quinoprotein amine dehydrogenase"/>
    <property type="match status" value="3"/>
</dbReference>
<dbReference type="Proteomes" id="UP000266841">
    <property type="component" value="Unassembled WGS sequence"/>
</dbReference>
<dbReference type="SUPFAM" id="SSF50978">
    <property type="entry name" value="WD40 repeat-like"/>
    <property type="match status" value="2"/>
</dbReference>
<evidence type="ECO:0000313" key="12">
    <source>
        <dbReference type="EMBL" id="EJK61778.1"/>
    </source>
</evidence>
<dbReference type="InterPro" id="IPR001680">
    <property type="entry name" value="WD40_rpt"/>
</dbReference>
<dbReference type="PANTHER" id="PTHR13720:SF14">
    <property type="entry name" value="CILIA- AND FLAGELLA-ASSOCIATED PROTEIN 52"/>
    <property type="match status" value="1"/>
</dbReference>
<dbReference type="InterPro" id="IPR036322">
    <property type="entry name" value="WD40_repeat_dom_sf"/>
</dbReference>
<comment type="subcellular location">
    <subcellularLocation>
        <location evidence="1">Cell projection</location>
        <location evidence="1">Cilium</location>
        <location evidence="1">Flagellum</location>
    </subcellularLocation>
    <subcellularLocation>
        <location evidence="2">Cytoplasm</location>
    </subcellularLocation>
</comment>
<feature type="repeat" description="WD" evidence="11">
    <location>
        <begin position="580"/>
        <end position="614"/>
    </location>
</feature>
<proteinExistence type="inferred from homology"/>
<gene>
    <name evidence="12" type="ORF">THAOC_17677</name>
</gene>
<dbReference type="SMART" id="SM00320">
    <property type="entry name" value="WD40"/>
    <property type="match status" value="10"/>
</dbReference>